<evidence type="ECO:0000313" key="2">
    <source>
        <dbReference type="Proteomes" id="UP001240749"/>
    </source>
</evidence>
<dbReference type="EMBL" id="OQ709216">
    <property type="protein sequence ID" value="WGH21353.1"/>
    <property type="molecule type" value="Genomic_DNA"/>
</dbReference>
<dbReference type="InterPro" id="IPR057369">
    <property type="entry name" value="VG15"/>
</dbReference>
<sequence>MDNGHALADRHRRQQVQLTAPIQAILAEVWRRTIVPGDLDRTFPLYLAAAETVLGQGRSASHALARRYYMTVANGAGVDATAAGLRVARLDRDALETTLRVTGPVLVKTKLAEGVSLNAALQAGLAATIAAGKRIVLDGGREMLVEASRQDPNVRGWARISDGSSCSFCAMLVSRGPVYGEGTVAFRSHDRCGCGVRLVYRQDADGGWGRDALEMEALWKAYPDPKEFRAAVKLKRGEIKHSRLLGITAEDLPTTADVSRETRAA</sequence>
<evidence type="ECO:0000313" key="1">
    <source>
        <dbReference type="EMBL" id="WGH21353.1"/>
    </source>
</evidence>
<reference evidence="1" key="1">
    <citation type="submission" date="2023-03" db="EMBL/GenBank/DDBJ databases">
        <authorList>
            <person name="Barcik Weissman S.N."/>
            <person name="Chang S."/>
            <person name="Chen D.A."/>
            <person name="Chew B."/>
            <person name="De Jesus J.L."/>
            <person name="Han M.T."/>
            <person name="Hsu T.-Y."/>
            <person name="Rivera W."/>
            <person name="Vu T.L."/>
            <person name="Garza D.R."/>
            <person name="Stephenson J.C."/>
            <person name="Zorawik M."/>
            <person name="Reddi K."/>
            <person name="Freise A.C."/>
            <person name="Furlong K.P."/>
            <person name="Rudner A.D."/>
            <person name="Beyer A.R."/>
            <person name="Chong R.A."/>
            <person name="Edgington N.P."/>
            <person name="Garcia Costas A.M."/>
            <person name="Gibb B.P."/>
            <person name="Klyczek K.K."/>
            <person name="Swerdlow S.J."/>
            <person name="Russell D.A."/>
            <person name="Jacobs-Sera D."/>
            <person name="Hatfull G.F."/>
        </authorList>
    </citation>
    <scope>NUCLEOTIDE SEQUENCE</scope>
</reference>
<evidence type="ECO:0008006" key="3">
    <source>
        <dbReference type="Google" id="ProtNLM"/>
    </source>
</evidence>
<protein>
    <recommendedName>
        <fullName evidence="3">MuF-like minor capsid protein</fullName>
    </recommendedName>
</protein>
<proteinExistence type="predicted"/>
<name>A0AA49ESE8_9CAUD</name>
<keyword evidence="2" id="KW-1185">Reference proteome</keyword>
<gene>
    <name evidence="1" type="primary">4</name>
    <name evidence="1" type="ORF">SEA_EMOTION_4</name>
</gene>
<dbReference type="Pfam" id="PF25310">
    <property type="entry name" value="VG15"/>
    <property type="match status" value="1"/>
</dbReference>
<organism evidence="1 2">
    <name type="scientific">Arthrobacter phage Emotion</name>
    <dbReference type="NCBI Taxonomy" id="3038361"/>
    <lineage>
        <taxon>Viruses</taxon>
        <taxon>Duplodnaviria</taxon>
        <taxon>Heunggongvirae</taxon>
        <taxon>Uroviricota</taxon>
        <taxon>Caudoviricetes</taxon>
        <taxon>Casidaviridae</taxon>
        <taxon>Emotionvirus</taxon>
        <taxon>Emotionvirus emotion</taxon>
    </lineage>
</organism>
<dbReference type="Proteomes" id="UP001240749">
    <property type="component" value="Segment"/>
</dbReference>
<accession>A0AA49ESE8</accession>